<organism evidence="2 3">
    <name type="scientific">Prunus yedoensis var. nudiflora</name>
    <dbReference type="NCBI Taxonomy" id="2094558"/>
    <lineage>
        <taxon>Eukaryota</taxon>
        <taxon>Viridiplantae</taxon>
        <taxon>Streptophyta</taxon>
        <taxon>Embryophyta</taxon>
        <taxon>Tracheophyta</taxon>
        <taxon>Spermatophyta</taxon>
        <taxon>Magnoliopsida</taxon>
        <taxon>eudicotyledons</taxon>
        <taxon>Gunneridae</taxon>
        <taxon>Pentapetalae</taxon>
        <taxon>rosids</taxon>
        <taxon>fabids</taxon>
        <taxon>Rosales</taxon>
        <taxon>Rosaceae</taxon>
        <taxon>Amygdaloideae</taxon>
        <taxon>Amygdaleae</taxon>
        <taxon>Prunus</taxon>
    </lineage>
</organism>
<dbReference type="Proteomes" id="UP000250321">
    <property type="component" value="Unassembled WGS sequence"/>
</dbReference>
<feature type="compositionally biased region" description="Pro residues" evidence="1">
    <location>
        <begin position="26"/>
        <end position="40"/>
    </location>
</feature>
<dbReference type="EMBL" id="PJQY01003656">
    <property type="protein sequence ID" value="PQM35601.1"/>
    <property type="molecule type" value="Genomic_DNA"/>
</dbReference>
<name>A0A314UE34_PRUYE</name>
<evidence type="ECO:0000256" key="1">
    <source>
        <dbReference type="SAM" id="MobiDB-lite"/>
    </source>
</evidence>
<evidence type="ECO:0000313" key="2">
    <source>
        <dbReference type="EMBL" id="PQM35601.1"/>
    </source>
</evidence>
<accession>A0A314UE34</accession>
<keyword evidence="3" id="KW-1185">Reference proteome</keyword>
<gene>
    <name evidence="2" type="ORF">Pyn_30391</name>
</gene>
<feature type="compositionally biased region" description="Polar residues" evidence="1">
    <location>
        <begin position="52"/>
        <end position="68"/>
    </location>
</feature>
<sequence>MLLPSNVLLHPIPRLLPPPPLPLSPLPLRPTLPPPFPPSSPISASDELDDQTLFNRALNSNPRNPSLHSPTSPSIRNPPNPRSPSSSSPTLTSTSPPLVPLLLQNQPQSLQYLRPCRSIRQRHPPSRHRLPKPPRSLQAHLPRLRNPHLRHAPPPCLRRHRRPCQSLLRRFVPVLRPPPLLPVRLPLALFLHHLRLDPTRHWLRRRVGPDGPQGPAQELHRGPLQIDQSLEAVRRPWTLRDDAGGPVRAVPGRVPVLPPHPTPRARGFEGSGAVEKIQNAVLSRRRVLPGGALFSDVVVNGGSGWVNPIQPDPGKLDRYGKRAPVHLPSRGSVGGADSSAAEIEYVGVVPVREEVLAGLLETLVGFGREGHFPGLRFCSFTLVKRKKNQ</sequence>
<dbReference type="AlphaFoldDB" id="A0A314UE34"/>
<proteinExistence type="predicted"/>
<reference evidence="2 3" key="1">
    <citation type="submission" date="2018-02" db="EMBL/GenBank/DDBJ databases">
        <title>Draft genome of wild Prunus yedoensis var. nudiflora.</title>
        <authorList>
            <person name="Baek S."/>
            <person name="Kim J.-H."/>
            <person name="Choi K."/>
            <person name="Kim G.-B."/>
            <person name="Cho A."/>
            <person name="Jang H."/>
            <person name="Shin C.-H."/>
            <person name="Yu H.-J."/>
            <person name="Mun J.-H."/>
        </authorList>
    </citation>
    <scope>NUCLEOTIDE SEQUENCE [LARGE SCALE GENOMIC DNA]</scope>
    <source>
        <strain evidence="3">cv. Jeju island</strain>
        <tissue evidence="2">Leaf</tissue>
    </source>
</reference>
<feature type="region of interest" description="Disordered" evidence="1">
    <location>
        <begin position="26"/>
        <end position="100"/>
    </location>
</feature>
<feature type="compositionally biased region" description="Low complexity" evidence="1">
    <location>
        <begin position="83"/>
        <end position="100"/>
    </location>
</feature>
<evidence type="ECO:0000313" key="3">
    <source>
        <dbReference type="Proteomes" id="UP000250321"/>
    </source>
</evidence>
<protein>
    <submittedName>
        <fullName evidence="2">Uncharacterized protein</fullName>
    </submittedName>
</protein>
<comment type="caution">
    <text evidence="2">The sequence shown here is derived from an EMBL/GenBank/DDBJ whole genome shotgun (WGS) entry which is preliminary data.</text>
</comment>